<evidence type="ECO:0000313" key="14">
    <source>
        <dbReference type="EMBL" id="GFA85253.1"/>
    </source>
</evidence>
<keyword evidence="6 11" id="KW-0479">Metal-binding</keyword>
<gene>
    <name evidence="14" type="ORF">Tci_657225</name>
</gene>
<dbReference type="GO" id="GO:0005634">
    <property type="term" value="C:nucleus"/>
    <property type="evidence" value="ECO:0007669"/>
    <property type="project" value="InterPro"/>
</dbReference>
<feature type="non-terminal residue" evidence="14">
    <location>
        <position position="214"/>
    </location>
</feature>
<comment type="cofactor">
    <cofactor evidence="11">
        <name>Ca(2+)</name>
        <dbReference type="ChEBI" id="CHEBI:29108"/>
    </cofactor>
    <text evidence="11">Binds 2 calcium ions per subunit.</text>
</comment>
<dbReference type="Gene3D" id="1.10.238.260">
    <property type="match status" value="1"/>
</dbReference>
<dbReference type="Pfam" id="PF01486">
    <property type="entry name" value="K-box"/>
    <property type="match status" value="1"/>
</dbReference>
<dbReference type="PROSITE" id="PS00436">
    <property type="entry name" value="PEROXIDASE_2"/>
    <property type="match status" value="1"/>
</dbReference>
<dbReference type="InterPro" id="IPR002487">
    <property type="entry name" value="TF_Kbox"/>
</dbReference>
<feature type="active site" description="Proton acceptor" evidence="10">
    <location>
        <position position="65"/>
    </location>
</feature>
<name>A0A699KDV5_TANCI</name>
<feature type="domain" description="Plant heme peroxidase family profile" evidence="13">
    <location>
        <begin position="24"/>
        <end position="71"/>
    </location>
</feature>
<evidence type="ECO:0000256" key="5">
    <source>
        <dbReference type="ARBA" id="ARBA00022617"/>
    </source>
</evidence>
<evidence type="ECO:0000256" key="2">
    <source>
        <dbReference type="ARBA" id="ARBA00001970"/>
    </source>
</evidence>
<organism evidence="14">
    <name type="scientific">Tanacetum cinerariifolium</name>
    <name type="common">Dalmatian daisy</name>
    <name type="synonym">Chrysanthemum cinerariifolium</name>
    <dbReference type="NCBI Taxonomy" id="118510"/>
    <lineage>
        <taxon>Eukaryota</taxon>
        <taxon>Viridiplantae</taxon>
        <taxon>Streptophyta</taxon>
        <taxon>Embryophyta</taxon>
        <taxon>Tracheophyta</taxon>
        <taxon>Spermatophyta</taxon>
        <taxon>Magnoliopsida</taxon>
        <taxon>eudicotyledons</taxon>
        <taxon>Gunneridae</taxon>
        <taxon>Pentapetalae</taxon>
        <taxon>asterids</taxon>
        <taxon>campanulids</taxon>
        <taxon>Asterales</taxon>
        <taxon>Asteraceae</taxon>
        <taxon>Asteroideae</taxon>
        <taxon>Anthemideae</taxon>
        <taxon>Anthemidinae</taxon>
        <taxon>Tanacetum</taxon>
    </lineage>
</organism>
<dbReference type="InterPro" id="IPR002016">
    <property type="entry name" value="Haem_peroxidase"/>
</dbReference>
<evidence type="ECO:0000256" key="1">
    <source>
        <dbReference type="ARBA" id="ARBA00000189"/>
    </source>
</evidence>
<feature type="binding site" evidence="11">
    <location>
        <position position="66"/>
    </location>
    <ligand>
        <name>Ca(2+)</name>
        <dbReference type="ChEBI" id="CHEBI:29108"/>
        <label>1</label>
    </ligand>
</feature>
<sequence length="214" mass="24141">MAINFLIVISPSLTRISVAKSQAGLTSGFYSSICPKAEATARSAVETHFKDDHTVVATLLRLHFHDCFVESICLECSCREYVVHRLLSLMIKHYVGEDPEPLSLREFQNVEQQLETALKQIRIRKDGMLKNKSTYEIMSPEDIGLTLGKLRYANYIMQKLYGASGYFKEEAESKYSKILALRGLSFSTISSVGPNRAIIHYQPEAKTYAELSHP</sequence>
<dbReference type="GO" id="GO:0140825">
    <property type="term" value="F:lactoperoxidase activity"/>
    <property type="evidence" value="ECO:0007669"/>
    <property type="project" value="UniProtKB-EC"/>
</dbReference>
<accession>A0A699KDV5</accession>
<dbReference type="GO" id="GO:0046872">
    <property type="term" value="F:metal ion binding"/>
    <property type="evidence" value="ECO:0007669"/>
    <property type="project" value="UniProtKB-KW"/>
</dbReference>
<evidence type="ECO:0000256" key="9">
    <source>
        <dbReference type="ARBA" id="ARBA00023004"/>
    </source>
</evidence>
<comment type="catalytic activity">
    <reaction evidence="1">
        <text>2 a phenolic donor + H2O2 = 2 a phenolic radical donor + 2 H2O</text>
        <dbReference type="Rhea" id="RHEA:56136"/>
        <dbReference type="ChEBI" id="CHEBI:15377"/>
        <dbReference type="ChEBI" id="CHEBI:16240"/>
        <dbReference type="ChEBI" id="CHEBI:139520"/>
        <dbReference type="ChEBI" id="CHEBI:139521"/>
        <dbReference type="EC" id="1.11.1.7"/>
    </reaction>
</comment>
<dbReference type="InterPro" id="IPR010255">
    <property type="entry name" value="Haem_peroxidase_sf"/>
</dbReference>
<dbReference type="InterPro" id="IPR000823">
    <property type="entry name" value="Peroxidase_pln"/>
</dbReference>
<evidence type="ECO:0000256" key="10">
    <source>
        <dbReference type="PIRSR" id="PIRSR600823-1"/>
    </source>
</evidence>
<evidence type="ECO:0000259" key="13">
    <source>
        <dbReference type="PROSITE" id="PS50873"/>
    </source>
</evidence>
<protein>
    <recommendedName>
        <fullName evidence="3">peroxidase</fullName>
        <ecNumber evidence="3">1.11.1.7</ecNumber>
    </recommendedName>
</protein>
<dbReference type="GO" id="GO:0020037">
    <property type="term" value="F:heme binding"/>
    <property type="evidence" value="ECO:0007669"/>
    <property type="project" value="InterPro"/>
</dbReference>
<dbReference type="GO" id="GO:0003700">
    <property type="term" value="F:DNA-binding transcription factor activity"/>
    <property type="evidence" value="ECO:0007669"/>
    <property type="project" value="InterPro"/>
</dbReference>
<dbReference type="EMBL" id="BKCJ010500623">
    <property type="protein sequence ID" value="GFA85253.1"/>
    <property type="molecule type" value="Genomic_DNA"/>
</dbReference>
<evidence type="ECO:0000256" key="11">
    <source>
        <dbReference type="PIRSR" id="PIRSR600823-3"/>
    </source>
</evidence>
<feature type="binding site" evidence="11">
    <location>
        <position position="69"/>
    </location>
    <ligand>
        <name>Ca(2+)</name>
        <dbReference type="ChEBI" id="CHEBI:29108"/>
        <label>1</label>
    </ligand>
</feature>
<keyword evidence="9" id="KW-0408">Iron</keyword>
<comment type="cofactor">
    <cofactor evidence="2">
        <name>heme b</name>
        <dbReference type="ChEBI" id="CHEBI:60344"/>
    </cofactor>
</comment>
<evidence type="ECO:0000256" key="8">
    <source>
        <dbReference type="ARBA" id="ARBA00023002"/>
    </source>
</evidence>
<dbReference type="SUPFAM" id="SSF48113">
    <property type="entry name" value="Heme-dependent peroxidases"/>
    <property type="match status" value="1"/>
</dbReference>
<evidence type="ECO:0000256" key="4">
    <source>
        <dbReference type="ARBA" id="ARBA00022559"/>
    </source>
</evidence>
<dbReference type="AlphaFoldDB" id="A0A699KDV5"/>
<dbReference type="EC" id="1.11.1.7" evidence="3"/>
<keyword evidence="5" id="KW-0349">Heme</keyword>
<keyword evidence="4 14" id="KW-0575">Peroxidase</keyword>
<dbReference type="PRINTS" id="PR00461">
    <property type="entry name" value="PLPEROXIDASE"/>
</dbReference>
<dbReference type="Gene3D" id="1.10.520.10">
    <property type="match status" value="1"/>
</dbReference>
<comment type="caution">
    <text evidence="14">The sequence shown here is derived from an EMBL/GenBank/DDBJ whole genome shotgun (WGS) entry which is preliminary data.</text>
</comment>
<keyword evidence="7 11" id="KW-0106">Calcium</keyword>
<dbReference type="GO" id="GO:0006979">
    <property type="term" value="P:response to oxidative stress"/>
    <property type="evidence" value="ECO:0007669"/>
    <property type="project" value="InterPro"/>
</dbReference>
<evidence type="ECO:0000256" key="7">
    <source>
        <dbReference type="ARBA" id="ARBA00022837"/>
    </source>
</evidence>
<dbReference type="PANTHER" id="PTHR31235">
    <property type="entry name" value="PEROXIDASE 25-RELATED"/>
    <property type="match status" value="1"/>
</dbReference>
<keyword evidence="8" id="KW-0560">Oxidoreductase</keyword>
<evidence type="ECO:0000256" key="12">
    <source>
        <dbReference type="PIRSR" id="PIRSR600823-4"/>
    </source>
</evidence>
<evidence type="ECO:0000256" key="6">
    <source>
        <dbReference type="ARBA" id="ARBA00022723"/>
    </source>
</evidence>
<proteinExistence type="predicted"/>
<evidence type="ECO:0000256" key="3">
    <source>
        <dbReference type="ARBA" id="ARBA00012313"/>
    </source>
</evidence>
<reference evidence="14" key="1">
    <citation type="journal article" date="2019" name="Sci. Rep.">
        <title>Draft genome of Tanacetum cinerariifolium, the natural source of mosquito coil.</title>
        <authorList>
            <person name="Yamashiro T."/>
            <person name="Shiraishi A."/>
            <person name="Satake H."/>
            <person name="Nakayama K."/>
        </authorList>
    </citation>
    <scope>NUCLEOTIDE SEQUENCE</scope>
</reference>
<dbReference type="PROSITE" id="PS50873">
    <property type="entry name" value="PEROXIDASE_4"/>
    <property type="match status" value="1"/>
</dbReference>
<feature type="site" description="Transition state stabilizer" evidence="12">
    <location>
        <position position="61"/>
    </location>
</feature>
<dbReference type="InterPro" id="IPR019794">
    <property type="entry name" value="Peroxidases_AS"/>
</dbReference>